<dbReference type="InterPro" id="IPR011008">
    <property type="entry name" value="Dimeric_a/b-barrel"/>
</dbReference>
<evidence type="ECO:0000259" key="1">
    <source>
        <dbReference type="Pfam" id="PF03992"/>
    </source>
</evidence>
<proteinExistence type="predicted"/>
<dbReference type="AlphaFoldDB" id="A0A108U916"/>
<evidence type="ECO:0000313" key="2">
    <source>
        <dbReference type="EMBL" id="KWS04783.1"/>
    </source>
</evidence>
<dbReference type="EMBL" id="JAJA02000001">
    <property type="protein sequence ID" value="KWS04783.1"/>
    <property type="molecule type" value="Genomic_DNA"/>
</dbReference>
<dbReference type="PANTHER" id="PTHR37811:SF2">
    <property type="entry name" value="ABM DOMAIN-CONTAINING PROTEIN"/>
    <property type="match status" value="1"/>
</dbReference>
<sequence>MSASAFADLPAPPYYAVIFSSQRSAHDEAGYQQAATRMVELVRQQPGFLGFESTRGADGFGITVAYFDSEHAIRAWREHAEHTVARDLGHRRWYQRFEQRVAIVQRAYGGPRSARADAED</sequence>
<comment type="caution">
    <text evidence="2">The sequence shown here is derived from an EMBL/GenBank/DDBJ whole genome shotgun (WGS) entry which is preliminary data.</text>
</comment>
<gene>
    <name evidence="2" type="ORF">AZ78_2333</name>
</gene>
<organism evidence="2 3">
    <name type="scientific">Lysobacter capsici AZ78</name>
    <dbReference type="NCBI Taxonomy" id="1444315"/>
    <lineage>
        <taxon>Bacteria</taxon>
        <taxon>Pseudomonadati</taxon>
        <taxon>Pseudomonadota</taxon>
        <taxon>Gammaproteobacteria</taxon>
        <taxon>Lysobacterales</taxon>
        <taxon>Lysobacteraceae</taxon>
        <taxon>Lysobacter</taxon>
    </lineage>
</organism>
<dbReference type="SUPFAM" id="SSF54909">
    <property type="entry name" value="Dimeric alpha+beta barrel"/>
    <property type="match status" value="1"/>
</dbReference>
<feature type="domain" description="ABM" evidence="1">
    <location>
        <begin position="26"/>
        <end position="86"/>
    </location>
</feature>
<dbReference type="Gene3D" id="3.30.70.100">
    <property type="match status" value="1"/>
</dbReference>
<protein>
    <recommendedName>
        <fullName evidence="1">ABM domain-containing protein</fullName>
    </recommendedName>
</protein>
<dbReference type="GeneID" id="97901713"/>
<name>A0A108U916_9GAMM</name>
<dbReference type="Pfam" id="PF03992">
    <property type="entry name" value="ABM"/>
    <property type="match status" value="1"/>
</dbReference>
<dbReference type="InterPro" id="IPR052936">
    <property type="entry name" value="Jasmonate_Hydroxylase-like"/>
</dbReference>
<dbReference type="Proteomes" id="UP000023435">
    <property type="component" value="Unassembled WGS sequence"/>
</dbReference>
<keyword evidence="3" id="KW-1185">Reference proteome</keyword>
<dbReference type="OrthoDB" id="9797060at2"/>
<accession>A0A108U916</accession>
<reference evidence="2 3" key="1">
    <citation type="journal article" date="2014" name="Genome Announc.">
        <title>Draft Genome Sequence of Lysobacter capsici AZ78, a Bacterium Antagonistic to Plant-Pathogenic Oomycetes.</title>
        <authorList>
            <person name="Puopolo G."/>
            <person name="Sonego P."/>
            <person name="Engelen K."/>
            <person name="Pertot I."/>
        </authorList>
    </citation>
    <scope>NUCLEOTIDE SEQUENCE [LARGE SCALE GENOMIC DNA]</scope>
    <source>
        <strain evidence="2 3">AZ78</strain>
    </source>
</reference>
<evidence type="ECO:0000313" key="3">
    <source>
        <dbReference type="Proteomes" id="UP000023435"/>
    </source>
</evidence>
<dbReference type="PANTHER" id="PTHR37811">
    <property type="entry name" value="BLL5343 PROTEIN"/>
    <property type="match status" value="1"/>
</dbReference>
<dbReference type="InterPro" id="IPR007138">
    <property type="entry name" value="ABM_dom"/>
</dbReference>
<dbReference type="RefSeq" id="WP_036109047.1">
    <property type="nucleotide sequence ID" value="NZ_JAJA02000001.1"/>
</dbReference>